<evidence type="ECO:0000313" key="1">
    <source>
        <dbReference type="EMBL" id="NYE57619.1"/>
    </source>
</evidence>
<dbReference type="InterPro" id="IPR003749">
    <property type="entry name" value="ThiS/MoaD-like"/>
</dbReference>
<sequence length="72" mass="8270">MRIVVNGAEKEIPRSLTIAELLEYFQVEMPNYVSVVLNGEFVRREEFNNVKVSEGDEIEWMYFMGGGGYAFA</sequence>
<gene>
    <name evidence="1" type="ORF">HDG70_001334</name>
</gene>
<dbReference type="Gene3D" id="3.10.20.30">
    <property type="match status" value="1"/>
</dbReference>
<dbReference type="Pfam" id="PF02597">
    <property type="entry name" value="ThiS"/>
    <property type="match status" value="1"/>
</dbReference>
<dbReference type="RefSeq" id="WP_028051879.1">
    <property type="nucleotide sequence ID" value="NZ_ATYG01000010.1"/>
</dbReference>
<dbReference type="PANTHER" id="PTHR34472:SF1">
    <property type="entry name" value="SULFUR CARRIER PROTEIN THIS"/>
    <property type="match status" value="1"/>
</dbReference>
<dbReference type="NCBIfam" id="TIGR01683">
    <property type="entry name" value="thiS"/>
    <property type="match status" value="1"/>
</dbReference>
<protein>
    <submittedName>
        <fullName evidence="1">Sulfur carrier protein</fullName>
    </submittedName>
</protein>
<name>A0ABX2R8W6_9THEO</name>
<dbReference type="PANTHER" id="PTHR34472">
    <property type="entry name" value="SULFUR CARRIER PROTEIN THIS"/>
    <property type="match status" value="1"/>
</dbReference>
<dbReference type="InterPro" id="IPR016155">
    <property type="entry name" value="Mopterin_synth/thiamin_S_b"/>
</dbReference>
<dbReference type="InterPro" id="IPR012675">
    <property type="entry name" value="Beta-grasp_dom_sf"/>
</dbReference>
<comment type="caution">
    <text evidence="1">The sequence shown here is derived from an EMBL/GenBank/DDBJ whole genome shotgun (WGS) entry which is preliminary data.</text>
</comment>
<accession>A0ABX2R8W6</accession>
<dbReference type="Proteomes" id="UP000604066">
    <property type="component" value="Unassembled WGS sequence"/>
</dbReference>
<dbReference type="EMBL" id="JACCBS010000002">
    <property type="protein sequence ID" value="NYE57619.1"/>
    <property type="molecule type" value="Genomic_DNA"/>
</dbReference>
<dbReference type="SUPFAM" id="SSF54285">
    <property type="entry name" value="MoaD/ThiS"/>
    <property type="match status" value="1"/>
</dbReference>
<proteinExistence type="predicted"/>
<keyword evidence="2" id="KW-1185">Reference proteome</keyword>
<reference evidence="1 2" key="1">
    <citation type="submission" date="2020-07" db="EMBL/GenBank/DDBJ databases">
        <title>Genomic Encyclopedia of Type Strains, Phase III (KMG-III): the genomes of soil and plant-associated and newly described type strains.</title>
        <authorList>
            <person name="Whitman W."/>
        </authorList>
    </citation>
    <scope>NUCLEOTIDE SEQUENCE [LARGE SCALE GENOMIC DNA]</scope>
    <source>
        <strain evidence="1 2">DSM 11255</strain>
    </source>
</reference>
<evidence type="ECO:0000313" key="2">
    <source>
        <dbReference type="Proteomes" id="UP000604066"/>
    </source>
</evidence>
<dbReference type="CDD" id="cd00565">
    <property type="entry name" value="Ubl_ThiS"/>
    <property type="match status" value="1"/>
</dbReference>
<dbReference type="InterPro" id="IPR010035">
    <property type="entry name" value="Thi_S"/>
</dbReference>
<organism evidence="1 2">
    <name type="scientific">Carboxydothermus ferrireducens DSM 11255</name>
    <dbReference type="NCBI Taxonomy" id="1119529"/>
    <lineage>
        <taxon>Bacteria</taxon>
        <taxon>Bacillati</taxon>
        <taxon>Bacillota</taxon>
        <taxon>Clostridia</taxon>
        <taxon>Thermoanaerobacterales</taxon>
        <taxon>Thermoanaerobacteraceae</taxon>
        <taxon>Carboxydothermus</taxon>
    </lineage>
</organism>